<keyword evidence="5 6" id="KW-0472">Membrane</keyword>
<dbReference type="EMBL" id="JAAGNX010000003">
    <property type="protein sequence ID" value="NDV63103.1"/>
    <property type="molecule type" value="Genomic_DNA"/>
</dbReference>
<dbReference type="InterPro" id="IPR007816">
    <property type="entry name" value="ResB-like_domain"/>
</dbReference>
<evidence type="ECO:0000256" key="1">
    <source>
        <dbReference type="ARBA" id="ARBA00004141"/>
    </source>
</evidence>
<keyword evidence="2 6" id="KW-0812">Transmembrane</keyword>
<dbReference type="GO" id="GO:0016020">
    <property type="term" value="C:membrane"/>
    <property type="evidence" value="ECO:0007669"/>
    <property type="project" value="UniProtKB-SubCell"/>
</dbReference>
<dbReference type="Proteomes" id="UP000478417">
    <property type="component" value="Unassembled WGS sequence"/>
</dbReference>
<evidence type="ECO:0000259" key="7">
    <source>
        <dbReference type="Pfam" id="PF05140"/>
    </source>
</evidence>
<keyword evidence="3" id="KW-0201">Cytochrome c-type biogenesis</keyword>
<dbReference type="GO" id="GO:0017004">
    <property type="term" value="P:cytochrome complex assembly"/>
    <property type="evidence" value="ECO:0007669"/>
    <property type="project" value="UniProtKB-KW"/>
</dbReference>
<evidence type="ECO:0000313" key="8">
    <source>
        <dbReference type="EMBL" id="NDV63103.1"/>
    </source>
</evidence>
<evidence type="ECO:0000256" key="4">
    <source>
        <dbReference type="ARBA" id="ARBA00022989"/>
    </source>
</evidence>
<protein>
    <submittedName>
        <fullName evidence="8">Cytochrome c biogenesis protein ResB</fullName>
    </submittedName>
</protein>
<dbReference type="PANTHER" id="PTHR31566">
    <property type="entry name" value="CYTOCHROME C BIOGENESIS PROTEIN CCS1, CHLOROPLASTIC"/>
    <property type="match status" value="1"/>
</dbReference>
<dbReference type="InterPro" id="IPR023494">
    <property type="entry name" value="Cyt_c_bgen_Ccs1/CcsB/ResB"/>
</dbReference>
<feature type="transmembrane region" description="Helical" evidence="6">
    <location>
        <begin position="21"/>
        <end position="43"/>
    </location>
</feature>
<dbReference type="Pfam" id="PF05140">
    <property type="entry name" value="ResB"/>
    <property type="match status" value="1"/>
</dbReference>
<feature type="transmembrane region" description="Helical" evidence="6">
    <location>
        <begin position="73"/>
        <end position="93"/>
    </location>
</feature>
<evidence type="ECO:0000313" key="9">
    <source>
        <dbReference type="Proteomes" id="UP000478417"/>
    </source>
</evidence>
<comment type="caution">
    <text evidence="8">The sequence shown here is derived from an EMBL/GenBank/DDBJ whole genome shotgun (WGS) entry which is preliminary data.</text>
</comment>
<feature type="transmembrane region" description="Helical" evidence="6">
    <location>
        <begin position="105"/>
        <end position="124"/>
    </location>
</feature>
<keyword evidence="4 6" id="KW-1133">Transmembrane helix</keyword>
<evidence type="ECO:0000256" key="5">
    <source>
        <dbReference type="ARBA" id="ARBA00023136"/>
    </source>
</evidence>
<comment type="subcellular location">
    <subcellularLocation>
        <location evidence="1">Membrane</location>
        <topology evidence="1">Multi-pass membrane protein</topology>
    </subcellularLocation>
</comment>
<evidence type="ECO:0000256" key="3">
    <source>
        <dbReference type="ARBA" id="ARBA00022748"/>
    </source>
</evidence>
<organism evidence="8 9">
    <name type="scientific">Oceanipulchritudo coccoides</name>
    <dbReference type="NCBI Taxonomy" id="2706888"/>
    <lineage>
        <taxon>Bacteria</taxon>
        <taxon>Pseudomonadati</taxon>
        <taxon>Verrucomicrobiota</taxon>
        <taxon>Opitutia</taxon>
        <taxon>Puniceicoccales</taxon>
        <taxon>Oceanipulchritudinaceae</taxon>
        <taxon>Oceanipulchritudo</taxon>
    </lineage>
</organism>
<proteinExistence type="predicted"/>
<accession>A0A6B2M2X8</accession>
<keyword evidence="9" id="KW-1185">Reference proteome</keyword>
<dbReference type="RefSeq" id="WP_163966139.1">
    <property type="nucleotide sequence ID" value="NZ_JAAGNX010000003.1"/>
</dbReference>
<sequence>MSAMSFLRSLGRTLGSLRLTVYLLAFSVILVFFGTLDQVRIGIRGAQEIYFESLLAFWQYPESWPMGGFLSKIPLPVPGGYLIGPLLALNLVFSHIRHFRLRWNIAGISLIHAGVLMLLIGQLVTNLTQEESYMWLDEGDQANFLRSFHKDELYLSQNNPDGTLAVFSFPFEDLEAGQLIDPINFPVQISVKEVFRNAEIKSGETGQGMSPTGVNQGIGAQFNLFVKEIPSFNSSDQRDVRTAVVELLDDGQSLGTYLVSNVFEERFPGQTASVDGSNIEVGLRFKKTYLPFTITLLDFKHDRYPGTNIPMNFSSKVRVEHPGKGEDQEVTVFMNNPLRYEGLTFYQASFAKQDTASMFQVVRNPGRLLPYIACILVSIGLLYQFGWVAYRSIRRAA</sequence>
<feature type="transmembrane region" description="Helical" evidence="6">
    <location>
        <begin position="368"/>
        <end position="390"/>
    </location>
</feature>
<feature type="domain" description="ResB-like" evidence="7">
    <location>
        <begin position="270"/>
        <end position="354"/>
    </location>
</feature>
<name>A0A6B2M2X8_9BACT</name>
<evidence type="ECO:0000256" key="6">
    <source>
        <dbReference type="SAM" id="Phobius"/>
    </source>
</evidence>
<dbReference type="AlphaFoldDB" id="A0A6B2M2X8"/>
<evidence type="ECO:0000256" key="2">
    <source>
        <dbReference type="ARBA" id="ARBA00022692"/>
    </source>
</evidence>
<gene>
    <name evidence="8" type="ORF">G0Q06_11620</name>
</gene>
<reference evidence="8 9" key="1">
    <citation type="submission" date="2020-02" db="EMBL/GenBank/DDBJ databases">
        <title>Albibacoteraceae fam. nov., the first described family within the subdivision 4 Verrucomicrobia.</title>
        <authorList>
            <person name="Xi F."/>
        </authorList>
    </citation>
    <scope>NUCLEOTIDE SEQUENCE [LARGE SCALE GENOMIC DNA]</scope>
    <source>
        <strain evidence="8 9">CK1056</strain>
    </source>
</reference>